<dbReference type="Pfam" id="PF00629">
    <property type="entry name" value="MAM"/>
    <property type="match status" value="2"/>
</dbReference>
<dbReference type="PANTHER" id="PTHR23282:SF142">
    <property type="entry name" value="MAM DOMAIN-CONTAINING PROTEIN"/>
    <property type="match status" value="1"/>
</dbReference>
<evidence type="ECO:0000256" key="1">
    <source>
        <dbReference type="SAM" id="MobiDB-lite"/>
    </source>
</evidence>
<dbReference type="InterPro" id="IPR051560">
    <property type="entry name" value="MAM_domain-containing"/>
</dbReference>
<dbReference type="EMBL" id="DS469604">
    <property type="protein sequence ID" value="EDO39626.1"/>
    <property type="molecule type" value="Genomic_DNA"/>
</dbReference>
<dbReference type="CDD" id="cd06263">
    <property type="entry name" value="MAM"/>
    <property type="match status" value="1"/>
</dbReference>
<dbReference type="AlphaFoldDB" id="A7S9K7"/>
<proteinExistence type="predicted"/>
<accession>A7S9K7</accession>
<gene>
    <name evidence="3" type="ORF">NEMVEDRAFT_v1g110181</name>
</gene>
<dbReference type="InterPro" id="IPR013320">
    <property type="entry name" value="ConA-like_dom_sf"/>
</dbReference>
<dbReference type="SMART" id="SM00137">
    <property type="entry name" value="MAM"/>
    <property type="match status" value="1"/>
</dbReference>
<dbReference type="PROSITE" id="PS50060">
    <property type="entry name" value="MAM_2"/>
    <property type="match status" value="2"/>
</dbReference>
<dbReference type="GO" id="GO:0016020">
    <property type="term" value="C:membrane"/>
    <property type="evidence" value="ECO:0007669"/>
    <property type="project" value="InterPro"/>
</dbReference>
<dbReference type="Gene3D" id="2.60.120.200">
    <property type="match status" value="2"/>
</dbReference>
<feature type="compositionally biased region" description="Basic and acidic residues" evidence="1">
    <location>
        <begin position="217"/>
        <end position="226"/>
    </location>
</feature>
<protein>
    <recommendedName>
        <fullName evidence="2">MAM domain-containing protein</fullName>
    </recommendedName>
</protein>
<feature type="domain" description="MAM" evidence="2">
    <location>
        <begin position="169"/>
        <end position="215"/>
    </location>
</feature>
<feature type="region of interest" description="Disordered" evidence="1">
    <location>
        <begin position="31"/>
        <end position="52"/>
    </location>
</feature>
<name>A7S9K7_NEMVE</name>
<evidence type="ECO:0000313" key="3">
    <source>
        <dbReference type="EMBL" id="EDO39626.1"/>
    </source>
</evidence>
<keyword evidence="4" id="KW-1185">Reference proteome</keyword>
<dbReference type="InParanoid" id="A7S9K7"/>
<sequence>FLLADLKCNFDSDLCGFLQLSGDNFDWVKRSGSTPSGETGPTSDHTSGSAHIPPISAPGYYMYMEASNPRKQGENAIMDKTITFGGATCLTFYYHMLGQHMGTLNVFVGSRRLFSKSGDQGSQWHLAELSFVHTGDDKVWNLAIRGSEYQGDIAIDDIKVISGACGSTRKCDFDVDVCGFVQDTQDVFDWTRMKGNTGSSGTGPIGDHTSGKGRYSRSSDSDREIP</sequence>
<dbReference type="STRING" id="45351.A7S9K7"/>
<dbReference type="Proteomes" id="UP000001593">
    <property type="component" value="Unassembled WGS sequence"/>
</dbReference>
<evidence type="ECO:0000259" key="2">
    <source>
        <dbReference type="PROSITE" id="PS50060"/>
    </source>
</evidence>
<reference evidence="3 4" key="1">
    <citation type="journal article" date="2007" name="Science">
        <title>Sea anemone genome reveals ancestral eumetazoan gene repertoire and genomic organization.</title>
        <authorList>
            <person name="Putnam N.H."/>
            <person name="Srivastava M."/>
            <person name="Hellsten U."/>
            <person name="Dirks B."/>
            <person name="Chapman J."/>
            <person name="Salamov A."/>
            <person name="Terry A."/>
            <person name="Shapiro H."/>
            <person name="Lindquist E."/>
            <person name="Kapitonov V.V."/>
            <person name="Jurka J."/>
            <person name="Genikhovich G."/>
            <person name="Grigoriev I.V."/>
            <person name="Lucas S.M."/>
            <person name="Steele R.E."/>
            <person name="Finnerty J.R."/>
            <person name="Technau U."/>
            <person name="Martindale M.Q."/>
            <person name="Rokhsar D.S."/>
        </authorList>
    </citation>
    <scope>NUCLEOTIDE SEQUENCE [LARGE SCALE GENOMIC DNA]</scope>
    <source>
        <strain evidence="4">CH2 X CH6</strain>
    </source>
</reference>
<dbReference type="OMA" id="CHYRARY"/>
<feature type="region of interest" description="Disordered" evidence="1">
    <location>
        <begin position="195"/>
        <end position="226"/>
    </location>
</feature>
<dbReference type="PANTHER" id="PTHR23282">
    <property type="entry name" value="APICAL ENDOSOMAL GLYCOPROTEIN PRECURSOR"/>
    <property type="match status" value="1"/>
</dbReference>
<feature type="non-terminal residue" evidence="3">
    <location>
        <position position="226"/>
    </location>
</feature>
<evidence type="ECO:0000313" key="4">
    <source>
        <dbReference type="Proteomes" id="UP000001593"/>
    </source>
</evidence>
<dbReference type="InterPro" id="IPR000998">
    <property type="entry name" value="MAM_dom"/>
</dbReference>
<dbReference type="eggNOG" id="ENOG502R0P7">
    <property type="taxonomic scope" value="Eukaryota"/>
</dbReference>
<feature type="domain" description="MAM" evidence="2">
    <location>
        <begin position="6"/>
        <end position="167"/>
    </location>
</feature>
<dbReference type="HOGENOM" id="CLU_098682_0_1_1"/>
<organism evidence="3 4">
    <name type="scientific">Nematostella vectensis</name>
    <name type="common">Starlet sea anemone</name>
    <dbReference type="NCBI Taxonomy" id="45351"/>
    <lineage>
        <taxon>Eukaryota</taxon>
        <taxon>Metazoa</taxon>
        <taxon>Cnidaria</taxon>
        <taxon>Anthozoa</taxon>
        <taxon>Hexacorallia</taxon>
        <taxon>Actiniaria</taxon>
        <taxon>Edwardsiidae</taxon>
        <taxon>Nematostella</taxon>
    </lineage>
</organism>
<feature type="compositionally biased region" description="Polar residues" evidence="1">
    <location>
        <begin position="31"/>
        <end position="49"/>
    </location>
</feature>
<dbReference type="SUPFAM" id="SSF49899">
    <property type="entry name" value="Concanavalin A-like lectins/glucanases"/>
    <property type="match status" value="2"/>
</dbReference>